<accession>A0A859QJJ3</accession>
<dbReference type="AlphaFoldDB" id="A0A859QJJ3"/>
<dbReference type="PANTHER" id="PTHR33164">
    <property type="entry name" value="TRANSCRIPTIONAL REGULATOR, MARR FAMILY"/>
    <property type="match status" value="1"/>
</dbReference>
<dbReference type="InterPro" id="IPR039422">
    <property type="entry name" value="MarR/SlyA-like"/>
</dbReference>
<organism evidence="1 2">
    <name type="scientific">Sinorhizobium mexicanum</name>
    <dbReference type="NCBI Taxonomy" id="375549"/>
    <lineage>
        <taxon>Bacteria</taxon>
        <taxon>Pseudomonadati</taxon>
        <taxon>Pseudomonadota</taxon>
        <taxon>Alphaproteobacteria</taxon>
        <taxon>Hyphomicrobiales</taxon>
        <taxon>Rhizobiaceae</taxon>
        <taxon>Sinorhizobium/Ensifer group</taxon>
        <taxon>Sinorhizobium</taxon>
    </lineage>
</organism>
<dbReference type="InterPro" id="IPR036390">
    <property type="entry name" value="WH_DNA-bd_sf"/>
</dbReference>
<reference evidence="1 2" key="1">
    <citation type="submission" date="2019-06" db="EMBL/GenBank/DDBJ databases">
        <title>Complete genome sequence of Ensifer mexicanus ITTG R7 isolated from nodules of Acacia angustissima (Mill.) Kuntze.</title>
        <authorList>
            <person name="Rincon-Rosales R."/>
            <person name="Rogel M.A."/>
            <person name="Guerrero G."/>
            <person name="Rincon-Molina C.I."/>
            <person name="Lopez-Lopez A."/>
            <person name="Martinez-Romero E."/>
        </authorList>
    </citation>
    <scope>NUCLEOTIDE SEQUENCE [LARGE SCALE GENOMIC DNA]</scope>
    <source>
        <strain evidence="1 2">ITTG R7</strain>
    </source>
</reference>
<keyword evidence="2" id="KW-1185">Reference proteome</keyword>
<dbReference type="Pfam" id="PF12802">
    <property type="entry name" value="MarR_2"/>
    <property type="match status" value="1"/>
</dbReference>
<dbReference type="Proteomes" id="UP000510721">
    <property type="component" value="Chromosome"/>
</dbReference>
<name>A0A859QJJ3_9HYPH</name>
<dbReference type="PANTHER" id="PTHR33164:SF43">
    <property type="entry name" value="HTH-TYPE TRANSCRIPTIONAL REPRESSOR YETL"/>
    <property type="match status" value="1"/>
</dbReference>
<dbReference type="GO" id="GO:0003700">
    <property type="term" value="F:DNA-binding transcription factor activity"/>
    <property type="evidence" value="ECO:0007669"/>
    <property type="project" value="InterPro"/>
</dbReference>
<dbReference type="Gene3D" id="1.10.10.10">
    <property type="entry name" value="Winged helix-like DNA-binding domain superfamily/Winged helix DNA-binding domain"/>
    <property type="match status" value="1"/>
</dbReference>
<dbReference type="KEGG" id="emx:FKV68_18515"/>
<evidence type="ECO:0000313" key="1">
    <source>
        <dbReference type="EMBL" id="QLL63295.1"/>
    </source>
</evidence>
<dbReference type="SMART" id="SM00347">
    <property type="entry name" value="HTH_MARR"/>
    <property type="match status" value="1"/>
</dbReference>
<dbReference type="RefSeq" id="WP_180939183.1">
    <property type="nucleotide sequence ID" value="NZ_CP041238.1"/>
</dbReference>
<dbReference type="InterPro" id="IPR000835">
    <property type="entry name" value="HTH_MarR-typ"/>
</dbReference>
<dbReference type="InterPro" id="IPR036388">
    <property type="entry name" value="WH-like_DNA-bd_sf"/>
</dbReference>
<dbReference type="SUPFAM" id="SSF46785">
    <property type="entry name" value="Winged helix' DNA-binding domain"/>
    <property type="match status" value="1"/>
</dbReference>
<dbReference type="PROSITE" id="PS50995">
    <property type="entry name" value="HTH_MARR_2"/>
    <property type="match status" value="1"/>
</dbReference>
<sequence>MARDEFELESFLPYRLNRAAEFVALRFAAQYRARYQLTRPEWRTLAALGSSGRSMTATEIGAHSSMHKTKVSRAVFSLEQRRWLKREEDGRDRRFEHLALTPAGEQAYKELTELASRYQAELLSMLGTEDMKALSTGLRGVERAMKKSATPEGG</sequence>
<gene>
    <name evidence="1" type="ORF">FKV68_18515</name>
</gene>
<dbReference type="EMBL" id="CP041238">
    <property type="protein sequence ID" value="QLL63295.1"/>
    <property type="molecule type" value="Genomic_DNA"/>
</dbReference>
<evidence type="ECO:0000313" key="2">
    <source>
        <dbReference type="Proteomes" id="UP000510721"/>
    </source>
</evidence>
<dbReference type="GO" id="GO:0006950">
    <property type="term" value="P:response to stress"/>
    <property type="evidence" value="ECO:0007669"/>
    <property type="project" value="TreeGrafter"/>
</dbReference>
<proteinExistence type="predicted"/>
<protein>
    <submittedName>
        <fullName evidence="1">MarR family transcriptional regulator</fullName>
    </submittedName>
</protein>